<comment type="caution">
    <text evidence="1">The sequence shown here is derived from an EMBL/GenBank/DDBJ whole genome shotgun (WGS) entry which is preliminary data.</text>
</comment>
<proteinExistence type="predicted"/>
<accession>A0ABQ1E5S5</accession>
<protein>
    <submittedName>
        <fullName evidence="1">Uncharacterized protein</fullName>
    </submittedName>
</protein>
<name>A0ABQ1E5S5_9CLOT</name>
<dbReference type="Proteomes" id="UP000663802">
    <property type="component" value="Unassembled WGS sequence"/>
</dbReference>
<sequence>MNLIPVKLKLSTKKGLVYILKNLELCSEAVKYKFFDRGQIVEVGKNLDIQAAHVLKKIYEIKKGTSREMISREFLEYYCRIKDVDIDSILILNGALQRIKRETDMSKKK</sequence>
<reference evidence="1 2" key="1">
    <citation type="journal article" date="2021" name="Int. J. Syst. Evol. Microbiol.">
        <title>Clostridium zeae sp. nov., isolated from corn silage.</title>
        <authorList>
            <person name="Kobayashi H."/>
            <person name="Tanizawa Y."/>
            <person name="Yagura M."/>
            <person name="Sakamoto M."/>
            <person name="Ohkuma M."/>
            <person name="Tohno M."/>
        </authorList>
    </citation>
    <scope>NUCLEOTIDE SEQUENCE [LARGE SCALE GENOMIC DNA]</scope>
    <source>
        <strain evidence="1 2">CSC2</strain>
    </source>
</reference>
<evidence type="ECO:0000313" key="1">
    <source>
        <dbReference type="EMBL" id="GFZ30102.1"/>
    </source>
</evidence>
<dbReference type="EMBL" id="BMBA01000001">
    <property type="protein sequence ID" value="GFZ30102.1"/>
    <property type="molecule type" value="Genomic_DNA"/>
</dbReference>
<gene>
    <name evidence="1" type="ORF">CSC2_06280</name>
</gene>
<evidence type="ECO:0000313" key="2">
    <source>
        <dbReference type="Proteomes" id="UP000663802"/>
    </source>
</evidence>
<dbReference type="RefSeq" id="WP_228731195.1">
    <property type="nucleotide sequence ID" value="NZ_BMBA01000001.1"/>
</dbReference>
<organism evidence="1 2">
    <name type="scientific">Clostridium zeae</name>
    <dbReference type="NCBI Taxonomy" id="2759022"/>
    <lineage>
        <taxon>Bacteria</taxon>
        <taxon>Bacillati</taxon>
        <taxon>Bacillota</taxon>
        <taxon>Clostridia</taxon>
        <taxon>Eubacteriales</taxon>
        <taxon>Clostridiaceae</taxon>
        <taxon>Clostridium</taxon>
    </lineage>
</organism>
<keyword evidence="2" id="KW-1185">Reference proteome</keyword>